<evidence type="ECO:0000256" key="1">
    <source>
        <dbReference type="ARBA" id="ARBA00009861"/>
    </source>
</evidence>
<protein>
    <submittedName>
        <fullName evidence="2">Uncharacterized protein</fullName>
    </submittedName>
</protein>
<dbReference type="Pfam" id="PF02458">
    <property type="entry name" value="Transferase"/>
    <property type="match status" value="1"/>
</dbReference>
<dbReference type="Proteomes" id="UP000326396">
    <property type="component" value="Linkage Group LG12"/>
</dbReference>
<dbReference type="PANTHER" id="PTHR31642">
    <property type="entry name" value="TRICHOTHECENE 3-O-ACETYLTRANSFERASE"/>
    <property type="match status" value="1"/>
</dbReference>
<accession>A0A5N6PIH8</accession>
<dbReference type="InterPro" id="IPR023213">
    <property type="entry name" value="CAT-like_dom_sf"/>
</dbReference>
<gene>
    <name evidence="2" type="ORF">E3N88_09220</name>
</gene>
<dbReference type="EMBL" id="SZYD01000004">
    <property type="protein sequence ID" value="KAD6454514.1"/>
    <property type="molecule type" value="Genomic_DNA"/>
</dbReference>
<dbReference type="Gene3D" id="3.30.559.10">
    <property type="entry name" value="Chloramphenicol acetyltransferase-like domain"/>
    <property type="match status" value="2"/>
</dbReference>
<organism evidence="2 3">
    <name type="scientific">Mikania micrantha</name>
    <name type="common">bitter vine</name>
    <dbReference type="NCBI Taxonomy" id="192012"/>
    <lineage>
        <taxon>Eukaryota</taxon>
        <taxon>Viridiplantae</taxon>
        <taxon>Streptophyta</taxon>
        <taxon>Embryophyta</taxon>
        <taxon>Tracheophyta</taxon>
        <taxon>Spermatophyta</taxon>
        <taxon>Magnoliopsida</taxon>
        <taxon>eudicotyledons</taxon>
        <taxon>Gunneridae</taxon>
        <taxon>Pentapetalae</taxon>
        <taxon>asterids</taxon>
        <taxon>campanulids</taxon>
        <taxon>Asterales</taxon>
        <taxon>Asteraceae</taxon>
        <taxon>Asteroideae</taxon>
        <taxon>Heliantheae alliance</taxon>
        <taxon>Eupatorieae</taxon>
        <taxon>Mikania</taxon>
    </lineage>
</organism>
<name>A0A5N6PIH8_9ASTR</name>
<evidence type="ECO:0000313" key="2">
    <source>
        <dbReference type="EMBL" id="KAD6454514.1"/>
    </source>
</evidence>
<proteinExistence type="inferred from homology"/>
<dbReference type="GO" id="GO:0016747">
    <property type="term" value="F:acyltransferase activity, transferring groups other than amino-acyl groups"/>
    <property type="evidence" value="ECO:0007669"/>
    <property type="project" value="TreeGrafter"/>
</dbReference>
<comment type="caution">
    <text evidence="2">The sequence shown here is derived from an EMBL/GenBank/DDBJ whole genome shotgun (WGS) entry which is preliminary data.</text>
</comment>
<dbReference type="AlphaFoldDB" id="A0A5N6PIH8"/>
<reference evidence="2 3" key="1">
    <citation type="submission" date="2019-05" db="EMBL/GenBank/DDBJ databases">
        <title>Mikania micrantha, genome provides insights into the molecular mechanism of rapid growth.</title>
        <authorList>
            <person name="Liu B."/>
        </authorList>
    </citation>
    <scope>NUCLEOTIDE SEQUENCE [LARGE SCALE GENOMIC DNA]</scope>
    <source>
        <strain evidence="2">NLD-2019</strain>
        <tissue evidence="2">Leaf</tissue>
    </source>
</reference>
<dbReference type="InterPro" id="IPR050317">
    <property type="entry name" value="Plant_Fungal_Acyltransferase"/>
</dbReference>
<sequence length="522" mass="59099">MSHTRRIYQSHLKSLEPPSYTNKQRSIPSINFTASHKFHQSPRYSLNPYHSHSQVSTIHTSELPLSYEDDSPLNYPVTVKDRCVISANETRVNEHRLTLSNLDLLLPPIEAGVFFCYKKKKNIDMSPETVVNTIKKSLTGVLSTFYPLAGEIVQNNNGEPEVVCNNNGVEFVHAHADVELKDLDFHHPDHSVREKLVPRINHGLLSVQVTELKCGSIIISCAFNHQLSDGYSLNMFLVAWAKYSQSANIFKTPSFRPSILNPRHPPRYETSFDNLYIPITSLPPPSSFEEPLGSRMYHIRAESIARIQSKASTNETRRSRFLSFTSYLWKLLADGSNGNANAISRMGVVVDGRRFLTQVDENDSSLFENHYGNVLSVPYGVASNSDLKTMPLHEVANRVHGFVAETTNEEHFRGLIDWVQLHRPTKAVARIYFGHEKSEGRAVVVSSGQGLPIKDMDFGWGKPEFGSYHVPWGSRTGYVTTMPSATRNGDWVVYMHLNEEEFHVIDHMAPHVFTPLSMYNLF</sequence>
<dbReference type="OrthoDB" id="1862401at2759"/>
<keyword evidence="3" id="KW-1185">Reference proteome</keyword>
<comment type="similarity">
    <text evidence="1">Belongs to the plant acyltransferase family.</text>
</comment>
<dbReference type="PANTHER" id="PTHR31642:SF228">
    <property type="entry name" value="ALCOHOL O-ACETYLTRANSFERASE"/>
    <property type="match status" value="1"/>
</dbReference>
<evidence type="ECO:0000313" key="3">
    <source>
        <dbReference type="Proteomes" id="UP000326396"/>
    </source>
</evidence>